<dbReference type="EMBL" id="JFHE01000002">
    <property type="protein sequence ID" value="KDR36816.1"/>
    <property type="molecule type" value="Genomic_DNA"/>
</dbReference>
<dbReference type="Proteomes" id="UP000027439">
    <property type="component" value="Unassembled WGS sequence"/>
</dbReference>
<dbReference type="PANTHER" id="PTHR30632:SF11">
    <property type="entry name" value="BLR4797 PROTEIN"/>
    <property type="match status" value="1"/>
</dbReference>
<protein>
    <submittedName>
        <fullName evidence="2">Molybdenum ABC transporter substrate-binding protein</fullName>
    </submittedName>
</protein>
<dbReference type="EMBL" id="BMEG01000005">
    <property type="protein sequence ID" value="GGD77217.1"/>
    <property type="molecule type" value="Genomic_DNA"/>
</dbReference>
<comment type="caution">
    <text evidence="2">The sequence shown here is derived from an EMBL/GenBank/DDBJ whole genome shotgun (WGS) entry which is preliminary data.</text>
</comment>
<reference evidence="1" key="4">
    <citation type="submission" date="2024-05" db="EMBL/GenBank/DDBJ databases">
        <authorList>
            <person name="Sun Q."/>
            <person name="Zhou Y."/>
        </authorList>
    </citation>
    <scope>NUCLEOTIDE SEQUENCE</scope>
    <source>
        <strain evidence="1">CGMCC 1.11013</strain>
    </source>
</reference>
<dbReference type="InterPro" id="IPR050682">
    <property type="entry name" value="ModA/WtpA"/>
</dbReference>
<dbReference type="Proteomes" id="UP000597138">
    <property type="component" value="Unassembled WGS sequence"/>
</dbReference>
<accession>A0A069PHI8</accession>
<evidence type="ECO:0000313" key="4">
    <source>
        <dbReference type="Proteomes" id="UP000597138"/>
    </source>
</evidence>
<dbReference type="AlphaFoldDB" id="A0A069PHI8"/>
<name>A0A069PHI8_9BURK</name>
<sequence length="233" mass="24442">MNETQTPITVISSMATRQILNDLADSYTRSFGQPVTVESVGGVEAARRVEEGEAFDMVVLAANAISRLVAAGRVDAASRVGIARSGIAVAVAAGAARPWIDSEAAVRNAVLRARSIGYSTGPSGAHLMRLFERWGIAEAIQPRIVQAPPGVGVGALIARGDVELGFQQTSELIGVDGVDVIGSLPDAIQAMTVFEGALCENARAGEAARSLLEFMRHADADTAKHRYGMEAVR</sequence>
<dbReference type="SUPFAM" id="SSF53850">
    <property type="entry name" value="Periplasmic binding protein-like II"/>
    <property type="match status" value="1"/>
</dbReference>
<dbReference type="GO" id="GO:0015689">
    <property type="term" value="P:molybdate ion transport"/>
    <property type="evidence" value="ECO:0007669"/>
    <property type="project" value="TreeGrafter"/>
</dbReference>
<dbReference type="Gene3D" id="3.40.190.10">
    <property type="entry name" value="Periplasmic binding protein-like II"/>
    <property type="match status" value="2"/>
</dbReference>
<dbReference type="RefSeq" id="WP_035960117.1">
    <property type="nucleotide sequence ID" value="NZ_BMEG01000005.1"/>
</dbReference>
<reference evidence="1" key="1">
    <citation type="journal article" date="2014" name="Int. J. Syst. Evol. Microbiol.">
        <title>Complete genome of a new Firmicutes species belonging to the dominant human colonic microbiota ('Ruminococcus bicirculans') reveals two chromosomes and a selective capacity to utilize plant glucans.</title>
        <authorList>
            <consortium name="NISC Comparative Sequencing Program"/>
            <person name="Wegmann U."/>
            <person name="Louis P."/>
            <person name="Goesmann A."/>
            <person name="Henrissat B."/>
            <person name="Duncan S.H."/>
            <person name="Flint H.J."/>
        </authorList>
    </citation>
    <scope>NUCLEOTIDE SEQUENCE</scope>
    <source>
        <strain evidence="1">CGMCC 1.11013</strain>
    </source>
</reference>
<organism evidence="2 3">
    <name type="scientific">Caballeronia grimmiae</name>
    <dbReference type="NCBI Taxonomy" id="1071679"/>
    <lineage>
        <taxon>Bacteria</taxon>
        <taxon>Pseudomonadati</taxon>
        <taxon>Pseudomonadota</taxon>
        <taxon>Betaproteobacteria</taxon>
        <taxon>Burkholderiales</taxon>
        <taxon>Burkholderiaceae</taxon>
        <taxon>Caballeronia</taxon>
    </lineage>
</organism>
<reference evidence="4" key="3">
    <citation type="journal article" date="2019" name="Int. J. Syst. Evol. Microbiol.">
        <title>The Global Catalogue of Microorganisms (GCM) 10K type strain sequencing project: providing services to taxonomists for standard genome sequencing and annotation.</title>
        <authorList>
            <consortium name="The Broad Institute Genomics Platform"/>
            <consortium name="The Broad Institute Genome Sequencing Center for Infectious Disease"/>
            <person name="Wu L."/>
            <person name="Ma J."/>
        </authorList>
    </citation>
    <scope>NUCLEOTIDE SEQUENCE [LARGE SCALE GENOMIC DNA]</scope>
    <source>
        <strain evidence="4">CGMCC 1.11013</strain>
    </source>
</reference>
<evidence type="ECO:0000313" key="2">
    <source>
        <dbReference type="EMBL" id="KDR36816.1"/>
    </source>
</evidence>
<dbReference type="GO" id="GO:0030973">
    <property type="term" value="F:molybdate ion binding"/>
    <property type="evidence" value="ECO:0007669"/>
    <property type="project" value="TreeGrafter"/>
</dbReference>
<keyword evidence="4" id="KW-1185">Reference proteome</keyword>
<dbReference type="eggNOG" id="COG0725">
    <property type="taxonomic scope" value="Bacteria"/>
</dbReference>
<proteinExistence type="predicted"/>
<dbReference type="PANTHER" id="PTHR30632">
    <property type="entry name" value="MOLYBDATE-BINDING PERIPLASMIC PROTEIN"/>
    <property type="match status" value="1"/>
</dbReference>
<dbReference type="Pfam" id="PF13531">
    <property type="entry name" value="SBP_bac_11"/>
    <property type="match status" value="1"/>
</dbReference>
<evidence type="ECO:0000313" key="3">
    <source>
        <dbReference type="Proteomes" id="UP000027439"/>
    </source>
</evidence>
<evidence type="ECO:0000313" key="1">
    <source>
        <dbReference type="EMBL" id="GGD77217.1"/>
    </source>
</evidence>
<reference evidence="2 3" key="2">
    <citation type="submission" date="2014-03" db="EMBL/GenBank/DDBJ databases">
        <title>Draft Genome Sequences of Four Burkholderia Strains.</title>
        <authorList>
            <person name="Liu X.Y."/>
            <person name="Li C.X."/>
            <person name="Xu J.H."/>
        </authorList>
    </citation>
    <scope>NUCLEOTIDE SEQUENCE [LARGE SCALE GENOMIC DNA]</scope>
    <source>
        <strain evidence="2 3">R27</strain>
    </source>
</reference>
<gene>
    <name evidence="2" type="ORF">BG57_10565</name>
    <name evidence="1" type="ORF">GCM10010985_34730</name>
</gene>
<dbReference type="OrthoDB" id="8216219at2"/>
<dbReference type="STRING" id="1071679.BG57_10565"/>